<organism evidence="2 3">
    <name type="scientific">Actinoalloteichus hoggarensis</name>
    <dbReference type="NCBI Taxonomy" id="1470176"/>
    <lineage>
        <taxon>Bacteria</taxon>
        <taxon>Bacillati</taxon>
        <taxon>Actinomycetota</taxon>
        <taxon>Actinomycetes</taxon>
        <taxon>Pseudonocardiales</taxon>
        <taxon>Pseudonocardiaceae</taxon>
        <taxon>Actinoalloteichus</taxon>
    </lineage>
</organism>
<feature type="compositionally biased region" description="Basic and acidic residues" evidence="1">
    <location>
        <begin position="118"/>
        <end position="127"/>
    </location>
</feature>
<reference evidence="2 3" key="1">
    <citation type="submission" date="2017-07" db="EMBL/GenBank/DDBJ databases">
        <title>Complete genome sequence of Actinoalloteichus hoggarensis DSM 45943, type strain of Actinoalloteichus hoggarensis.</title>
        <authorList>
            <person name="Ruckert C."/>
            <person name="Nouioui I."/>
            <person name="Willmese J."/>
            <person name="van Wezel G."/>
            <person name="Klenk H.-P."/>
            <person name="Kalinowski J."/>
            <person name="Zotchev S.B."/>
        </authorList>
    </citation>
    <scope>NUCLEOTIDE SEQUENCE [LARGE SCALE GENOMIC DNA]</scope>
    <source>
        <strain evidence="2 3">DSM 45943</strain>
    </source>
</reference>
<evidence type="ECO:0000313" key="2">
    <source>
        <dbReference type="EMBL" id="ASO20233.1"/>
    </source>
</evidence>
<feature type="region of interest" description="Disordered" evidence="1">
    <location>
        <begin position="75"/>
        <end position="127"/>
    </location>
</feature>
<dbReference type="RefSeq" id="WP_093941597.1">
    <property type="nucleotide sequence ID" value="NZ_CP022521.1"/>
</dbReference>
<dbReference type="EMBL" id="CP022521">
    <property type="protein sequence ID" value="ASO20233.1"/>
    <property type="molecule type" value="Genomic_DNA"/>
</dbReference>
<name>A0A221W3I3_9PSEU</name>
<evidence type="ECO:0000313" key="3">
    <source>
        <dbReference type="Proteomes" id="UP000204221"/>
    </source>
</evidence>
<accession>A0A221W3I3</accession>
<keyword evidence="3" id="KW-1185">Reference proteome</keyword>
<dbReference type="KEGG" id="ahg:AHOG_12950"/>
<evidence type="ECO:0000256" key="1">
    <source>
        <dbReference type="SAM" id="MobiDB-lite"/>
    </source>
</evidence>
<protein>
    <submittedName>
        <fullName evidence="2">Uncharacterized protein</fullName>
    </submittedName>
</protein>
<proteinExistence type="predicted"/>
<dbReference type="Proteomes" id="UP000204221">
    <property type="component" value="Chromosome"/>
</dbReference>
<gene>
    <name evidence="2" type="ORF">AHOG_12950</name>
</gene>
<dbReference type="OrthoDB" id="3700598at2"/>
<sequence length="127" mass="13384">MTANPPDWFTQDTLPQAGLCLDRHLIPGTRPADGTSVIAACGIAMVVRPAPECDVDGDLRLVGVRPCWYCVDRAAGRRPTGPRRPAAEDGLPPSRRIAGGDVVPVTTTGAPSGLGRRLPGDAERTDF</sequence>
<dbReference type="AlphaFoldDB" id="A0A221W3I3"/>